<sequence>MKRAFFSTYFLDSPQAYPLSYKIIQSLILRRRISNQIFDIIKPHTLPHQPVTMIRENLLSKVAVARIVPMINTWVCFQTLVEKSVETIAINLHFQKVVVQ</sequence>
<reference evidence="1" key="1">
    <citation type="submission" date="2021-05" db="EMBL/GenBank/DDBJ databases">
        <authorList>
            <person name="Pietrasiak N."/>
            <person name="Ward R."/>
            <person name="Stajich J.E."/>
            <person name="Kurbessoian T."/>
        </authorList>
    </citation>
    <scope>NUCLEOTIDE SEQUENCE</scope>
    <source>
        <strain evidence="1">JT2-VF2</strain>
    </source>
</reference>
<dbReference type="AlphaFoldDB" id="A0A951Q227"/>
<reference evidence="1" key="2">
    <citation type="journal article" date="2022" name="Microbiol. Resour. Announc.">
        <title>Metagenome Sequencing to Explore Phylogenomics of Terrestrial Cyanobacteria.</title>
        <authorList>
            <person name="Ward R.D."/>
            <person name="Stajich J.E."/>
            <person name="Johansen J.R."/>
            <person name="Huntemann M."/>
            <person name="Clum A."/>
            <person name="Foster B."/>
            <person name="Foster B."/>
            <person name="Roux S."/>
            <person name="Palaniappan K."/>
            <person name="Varghese N."/>
            <person name="Mukherjee S."/>
            <person name="Reddy T.B.K."/>
            <person name="Daum C."/>
            <person name="Copeland A."/>
            <person name="Chen I.A."/>
            <person name="Ivanova N.N."/>
            <person name="Kyrpides N.C."/>
            <person name="Shapiro N."/>
            <person name="Eloe-Fadrosh E.A."/>
            <person name="Pietrasiak N."/>
        </authorList>
    </citation>
    <scope>NUCLEOTIDE SEQUENCE</scope>
    <source>
        <strain evidence="1">JT2-VF2</strain>
    </source>
</reference>
<evidence type="ECO:0000313" key="1">
    <source>
        <dbReference type="EMBL" id="MBW4563331.1"/>
    </source>
</evidence>
<dbReference type="EMBL" id="JAHHHN010000012">
    <property type="protein sequence ID" value="MBW4563331.1"/>
    <property type="molecule type" value="Genomic_DNA"/>
</dbReference>
<organism evidence="1 2">
    <name type="scientific">Mojavia pulchra JT2-VF2</name>
    <dbReference type="NCBI Taxonomy" id="287848"/>
    <lineage>
        <taxon>Bacteria</taxon>
        <taxon>Bacillati</taxon>
        <taxon>Cyanobacteriota</taxon>
        <taxon>Cyanophyceae</taxon>
        <taxon>Nostocales</taxon>
        <taxon>Nostocaceae</taxon>
    </lineage>
</organism>
<comment type="caution">
    <text evidence="1">The sequence shown here is derived from an EMBL/GenBank/DDBJ whole genome shotgun (WGS) entry which is preliminary data.</text>
</comment>
<gene>
    <name evidence="1" type="ORF">KME32_19705</name>
</gene>
<proteinExistence type="predicted"/>
<dbReference type="Proteomes" id="UP000715781">
    <property type="component" value="Unassembled WGS sequence"/>
</dbReference>
<protein>
    <submittedName>
        <fullName evidence="1">Uncharacterized protein</fullName>
    </submittedName>
</protein>
<accession>A0A951Q227</accession>
<evidence type="ECO:0000313" key="2">
    <source>
        <dbReference type="Proteomes" id="UP000715781"/>
    </source>
</evidence>
<name>A0A951Q227_9NOST</name>